<dbReference type="Pfam" id="PF21986">
    <property type="entry name" value="AH_C"/>
    <property type="match status" value="1"/>
</dbReference>
<dbReference type="InterPro" id="IPR053844">
    <property type="entry name" value="AH_C"/>
</dbReference>
<name>A0A841APY6_9MICO</name>
<dbReference type="EC" id="3.5.1.54" evidence="2"/>
<dbReference type="Gene3D" id="3.10.490.10">
    <property type="entry name" value="Gamma-glutamyl cyclotransferase-like"/>
    <property type="match status" value="1"/>
</dbReference>
<dbReference type="Proteomes" id="UP000536685">
    <property type="component" value="Unassembled WGS sequence"/>
</dbReference>
<reference evidence="2 3" key="1">
    <citation type="submission" date="2020-08" db="EMBL/GenBank/DDBJ databases">
        <title>Sequencing the genomes of 1000 actinobacteria strains.</title>
        <authorList>
            <person name="Klenk H.-P."/>
        </authorList>
    </citation>
    <scope>NUCLEOTIDE SEQUENCE [LARGE SCALE GENOMIC DNA]</scope>
    <source>
        <strain evidence="2 3">DSM 105784</strain>
    </source>
</reference>
<dbReference type="RefSeq" id="WP_221420486.1">
    <property type="nucleotide sequence ID" value="NZ_JACHMJ010000001.1"/>
</dbReference>
<sequence length="130" mass="13609">MTTVLLAVAGAHLSGQPLNHQLADRDAELVETTTTSPDYRLFALATTPPKPGVVRVAEGGSALEVEIWRLTEAAFGSFVAALPRPMAIGTVTLADGSEVSGFVVEQIAIEGAADITEYGGWRGYLAAPRD</sequence>
<gene>
    <name evidence="2" type="ORF">HD599_002089</name>
</gene>
<dbReference type="AlphaFoldDB" id="A0A841APY6"/>
<feature type="domain" description="Allophanate hydrolase C-terminal" evidence="1">
    <location>
        <begin position="5"/>
        <end position="126"/>
    </location>
</feature>
<evidence type="ECO:0000259" key="1">
    <source>
        <dbReference type="Pfam" id="PF21986"/>
    </source>
</evidence>
<accession>A0A841APY6</accession>
<comment type="caution">
    <text evidence="2">The sequence shown here is derived from an EMBL/GenBank/DDBJ whole genome shotgun (WGS) entry which is preliminary data.</text>
</comment>
<keyword evidence="3" id="KW-1185">Reference proteome</keyword>
<organism evidence="2 3">
    <name type="scientific">Conyzicola lurida</name>
    <dbReference type="NCBI Taxonomy" id="1172621"/>
    <lineage>
        <taxon>Bacteria</taxon>
        <taxon>Bacillati</taxon>
        <taxon>Actinomycetota</taxon>
        <taxon>Actinomycetes</taxon>
        <taxon>Micrococcales</taxon>
        <taxon>Microbacteriaceae</taxon>
        <taxon>Conyzicola</taxon>
    </lineage>
</organism>
<proteinExistence type="predicted"/>
<evidence type="ECO:0000313" key="2">
    <source>
        <dbReference type="EMBL" id="MBB5843766.1"/>
    </source>
</evidence>
<evidence type="ECO:0000313" key="3">
    <source>
        <dbReference type="Proteomes" id="UP000536685"/>
    </source>
</evidence>
<protein>
    <submittedName>
        <fullName evidence="2">Allophanate hydrolase</fullName>
        <ecNumber evidence="2">3.5.1.54</ecNumber>
    </submittedName>
</protein>
<keyword evidence="2" id="KW-0378">Hydrolase</keyword>
<dbReference type="GO" id="GO:0004039">
    <property type="term" value="F:allophanate hydrolase activity"/>
    <property type="evidence" value="ECO:0007669"/>
    <property type="project" value="UniProtKB-EC"/>
</dbReference>
<dbReference type="EMBL" id="JACHMJ010000001">
    <property type="protein sequence ID" value="MBB5843766.1"/>
    <property type="molecule type" value="Genomic_DNA"/>
</dbReference>